<feature type="compositionally biased region" description="Polar residues" evidence="1">
    <location>
        <begin position="481"/>
        <end position="494"/>
    </location>
</feature>
<dbReference type="Proteomes" id="UP001583186">
    <property type="component" value="Unassembled WGS sequence"/>
</dbReference>
<organism evidence="3 4">
    <name type="scientific">Sporothrix stenoceras</name>
    <dbReference type="NCBI Taxonomy" id="5173"/>
    <lineage>
        <taxon>Eukaryota</taxon>
        <taxon>Fungi</taxon>
        <taxon>Dikarya</taxon>
        <taxon>Ascomycota</taxon>
        <taxon>Pezizomycotina</taxon>
        <taxon>Sordariomycetes</taxon>
        <taxon>Sordariomycetidae</taxon>
        <taxon>Ophiostomatales</taxon>
        <taxon>Ophiostomataceae</taxon>
        <taxon>Sporothrix</taxon>
    </lineage>
</organism>
<proteinExistence type="predicted"/>
<feature type="compositionally biased region" description="Polar residues" evidence="1">
    <location>
        <begin position="369"/>
        <end position="386"/>
    </location>
</feature>
<accession>A0ABR3Z3D4</accession>
<dbReference type="InterPro" id="IPR047092">
    <property type="entry name" value="AFUB_07903/YDR124W-like_hel"/>
</dbReference>
<reference evidence="3 4" key="1">
    <citation type="journal article" date="2024" name="IMA Fungus">
        <title>IMA Genome - F19 : A genome assembly and annotation guide to empower mycologists, including annotated draft genome sequences of Ceratocystis pirilliformis, Diaporthe australafricana, Fusarium ophioides, Paecilomyces lecythidis, and Sporothrix stenoceras.</title>
        <authorList>
            <person name="Aylward J."/>
            <person name="Wilson A.M."/>
            <person name="Visagie C.M."/>
            <person name="Spraker J."/>
            <person name="Barnes I."/>
            <person name="Buitendag C."/>
            <person name="Ceriani C."/>
            <person name="Del Mar Angel L."/>
            <person name="du Plessis D."/>
            <person name="Fuchs T."/>
            <person name="Gasser K."/>
            <person name="Kramer D."/>
            <person name="Li W."/>
            <person name="Munsamy K."/>
            <person name="Piso A."/>
            <person name="Price J.L."/>
            <person name="Sonnekus B."/>
            <person name="Thomas C."/>
            <person name="van der Nest A."/>
            <person name="van Dijk A."/>
            <person name="van Heerden A."/>
            <person name="van Vuuren N."/>
            <person name="Yilmaz N."/>
            <person name="Duong T.A."/>
            <person name="van der Merwe N.A."/>
            <person name="Wingfield M.J."/>
            <person name="Wingfield B.D."/>
        </authorList>
    </citation>
    <scope>NUCLEOTIDE SEQUENCE [LARGE SCALE GENOMIC DNA]</scope>
    <source>
        <strain evidence="3 4">CMW 5346</strain>
    </source>
</reference>
<sequence>MSIERALREQCRIPAQCYFVSAILDNGETVTFSGPTEYKEKIPTFFDMNRWMRCATGQSPSVADLVAGSEPVYEDHHAHSRSRSRRPQSQVTGQGLEYEGRRPAYHRVNGVDEFDDDFSRNRKRARGTTSRRIAEMAEERPIRVTAPTKIPVRISEEQVIWNVYDQRFRGLQQTACKLIAKAWVKLVEPKKQSTHPYTGSDEKAPDWWPKPWGTTRDEKVRHKEPDHLYKKERVHLLKHILRMIVLPNAEQHPDIQKLNLNVAKLEEATTEVLSSFFTDKDAPNNIKKKPYLKEIFLLAKYEERFRNGEIDGTTNVYIMIEDKIPDNYTSENDESATIKEDEDQEVMRGPVTISPRRQMPGALIAPARATTSSGAPMSANTSTPSHSGDHSPGTGMPNGTATSAAHQFMSELPHRNHPTYPPSQLMHPELGANDHHTGYVDSSGLGVSNSPSHHHHAGLAESHSGVTLQQMVPNPHETSRRSSIFSPTTDYNNTPTSTSVYQTWQQGSNAPSASPLYAFTPQQAQIQTQPQAQHAQHGFPQAPVGMPPQNHGYMGHGFEQLPRNTYETTAHDAIFRQSNVPPGAVNPQGTYSMQLAPQDARALPGHGLKSEPPNRGLLH</sequence>
<name>A0ABR3Z3D4_9PEZI</name>
<keyword evidence="4" id="KW-1185">Reference proteome</keyword>
<comment type="caution">
    <text evidence="3">The sequence shown here is derived from an EMBL/GenBank/DDBJ whole genome shotgun (WGS) entry which is preliminary data.</text>
</comment>
<evidence type="ECO:0000313" key="3">
    <source>
        <dbReference type="EMBL" id="KAL1894697.1"/>
    </source>
</evidence>
<evidence type="ECO:0000313" key="4">
    <source>
        <dbReference type="Proteomes" id="UP001583186"/>
    </source>
</evidence>
<evidence type="ECO:0000259" key="2">
    <source>
        <dbReference type="Pfam" id="PF11001"/>
    </source>
</evidence>
<dbReference type="PANTHER" id="PTHR36102">
    <property type="entry name" value="CHROMOSOME 10, WHOLE GENOME SHOTGUN SEQUENCE"/>
    <property type="match status" value="1"/>
</dbReference>
<feature type="region of interest" description="Disordered" evidence="1">
    <location>
        <begin position="71"/>
        <end position="95"/>
    </location>
</feature>
<dbReference type="Pfam" id="PF11001">
    <property type="entry name" value="AFUB_07903_YDR124W_hel"/>
    <property type="match status" value="1"/>
</dbReference>
<evidence type="ECO:0000256" key="1">
    <source>
        <dbReference type="SAM" id="MobiDB-lite"/>
    </source>
</evidence>
<dbReference type="PANTHER" id="PTHR36102:SF1">
    <property type="entry name" value="YDR124W-LIKE HELICAL BUNDLE DOMAIN-CONTAINING PROTEIN"/>
    <property type="match status" value="1"/>
</dbReference>
<protein>
    <recommendedName>
        <fullName evidence="2">Subtelomeric hrmA-associated cluster protein AFUB-079030/YDR124W-like helical bundle domain-containing protein</fullName>
    </recommendedName>
</protein>
<dbReference type="InterPro" id="IPR021264">
    <property type="entry name" value="AFUB_079030/YDR124W-like"/>
</dbReference>
<dbReference type="EMBL" id="JAWCUI010000031">
    <property type="protein sequence ID" value="KAL1894697.1"/>
    <property type="molecule type" value="Genomic_DNA"/>
</dbReference>
<gene>
    <name evidence="3" type="ORF">Sste5346_005670</name>
</gene>
<feature type="region of interest" description="Disordered" evidence="1">
    <location>
        <begin position="369"/>
        <end position="494"/>
    </location>
</feature>
<feature type="domain" description="Subtelomeric hrmA-associated cluster protein AFUB-079030/YDR124W-like helical bundle" evidence="2">
    <location>
        <begin position="154"/>
        <end position="300"/>
    </location>
</feature>